<sequence>MIAIWGLTGLKASMAVSRPNPISRIRELSSSGKWLELFSHYNELRRTGLQVTDPWVLSSIFKASSRISPSLVRSFQACVIKLGLASSSSVANSALDFYFKCKDCGSAMTVFRSMESRDSISWNILIHGLLDMGDWEEGLQWFKNARAAEFEPNVSTLVLVIQACRRDGVNFERLAFHGYVVKSGFQFIMSVKNSLLGMYADTDMRRAKQLFDEMPERDVIAWSVIIGGYVNSEEPQIGLTIFRKMVSEGHTHPDEVTLVSVLKACASVGDLMLGMAVHGFLACQGLDADIFVINSMIDMYFKCRDVSSAIAIFGMLPGKNLVSWNSMLSGLVLNEEYWEALLVFRAMAEEGVKFDEVTLVNILQACKFYEDPARCKSVHGVAIRQGYEGNELLLNCLIDAYGKCSHVNYAWKLFDRLKKMRDTVSWSALIGGLARSGKPDDALSLFDKMIRAGEEPNGITMVNLLEACASSAEVKRSKSAHGIAIRRGLADEVAVGTAILDMYSKSGTIIPSRRVFDRIPCRNIITWSAMIAGYGMNGLAQEALALLAKLRDQGLKPNAVTALSVLSACSHGGLVEEGISLVKSMIQEDGLNLGPEHYACVADMLARAGKLDGAIDLIESIPLRLKPGASAWSAIMNGCRTFMNAEISKMIIPRVLELEPFCSGSYMLTSGILAASRMWGEAARVRKLGKERGVKVVAGYSLVHVENRAYRFLAGDETHEFAGEIRRVARQLHSSLRFHGEYDKLMGTGCYG</sequence>
<dbReference type="Pfam" id="PF13041">
    <property type="entry name" value="PPR_2"/>
    <property type="match status" value="2"/>
</dbReference>
<dbReference type="GO" id="GO:0003723">
    <property type="term" value="F:RNA binding"/>
    <property type="evidence" value="ECO:0007669"/>
    <property type="project" value="InterPro"/>
</dbReference>
<feature type="repeat" description="PPR" evidence="2">
    <location>
        <begin position="218"/>
        <end position="252"/>
    </location>
</feature>
<dbReference type="EMBL" id="JAXIOK010000010">
    <property type="protein sequence ID" value="KAK4761339.1"/>
    <property type="molecule type" value="Genomic_DNA"/>
</dbReference>
<dbReference type="PANTHER" id="PTHR47926">
    <property type="entry name" value="PENTATRICOPEPTIDE REPEAT-CONTAINING PROTEIN"/>
    <property type="match status" value="1"/>
</dbReference>
<keyword evidence="1" id="KW-0677">Repeat</keyword>
<organism evidence="3 4">
    <name type="scientific">Trapa incisa</name>
    <dbReference type="NCBI Taxonomy" id="236973"/>
    <lineage>
        <taxon>Eukaryota</taxon>
        <taxon>Viridiplantae</taxon>
        <taxon>Streptophyta</taxon>
        <taxon>Embryophyta</taxon>
        <taxon>Tracheophyta</taxon>
        <taxon>Spermatophyta</taxon>
        <taxon>Magnoliopsida</taxon>
        <taxon>eudicotyledons</taxon>
        <taxon>Gunneridae</taxon>
        <taxon>Pentapetalae</taxon>
        <taxon>rosids</taxon>
        <taxon>malvids</taxon>
        <taxon>Myrtales</taxon>
        <taxon>Lythraceae</taxon>
        <taxon>Trapa</taxon>
    </lineage>
</organism>
<dbReference type="InterPro" id="IPR046960">
    <property type="entry name" value="PPR_At4g14850-like_plant"/>
</dbReference>
<protein>
    <recommendedName>
        <fullName evidence="5">Pentatricopeptide repeat-containing protein</fullName>
    </recommendedName>
</protein>
<evidence type="ECO:0000313" key="4">
    <source>
        <dbReference type="Proteomes" id="UP001345219"/>
    </source>
</evidence>
<comment type="caution">
    <text evidence="3">The sequence shown here is derived from an EMBL/GenBank/DDBJ whole genome shotgun (WGS) entry which is preliminary data.</text>
</comment>
<evidence type="ECO:0008006" key="5">
    <source>
        <dbReference type="Google" id="ProtNLM"/>
    </source>
</evidence>
<dbReference type="Gene3D" id="1.25.40.10">
    <property type="entry name" value="Tetratricopeptide repeat domain"/>
    <property type="match status" value="5"/>
</dbReference>
<proteinExistence type="predicted"/>
<dbReference type="PROSITE" id="PS51375">
    <property type="entry name" value="PPR"/>
    <property type="match status" value="5"/>
</dbReference>
<evidence type="ECO:0000313" key="3">
    <source>
        <dbReference type="EMBL" id="KAK4761339.1"/>
    </source>
</evidence>
<dbReference type="PANTHER" id="PTHR47926:SF452">
    <property type="entry name" value="PENTATRICOPEPTIDE REPEAT-CONTAINING PROTEIN"/>
    <property type="match status" value="1"/>
</dbReference>
<feature type="repeat" description="PPR" evidence="2">
    <location>
        <begin position="118"/>
        <end position="152"/>
    </location>
</feature>
<evidence type="ECO:0000256" key="2">
    <source>
        <dbReference type="PROSITE-ProRule" id="PRU00708"/>
    </source>
</evidence>
<dbReference type="InterPro" id="IPR046848">
    <property type="entry name" value="E_motif"/>
</dbReference>
<feature type="repeat" description="PPR" evidence="2">
    <location>
        <begin position="422"/>
        <end position="456"/>
    </location>
</feature>
<dbReference type="FunFam" id="1.25.40.10:FF:000227">
    <property type="entry name" value="Pentatricopeptide repeat-containing protein At3g13880"/>
    <property type="match status" value="1"/>
</dbReference>
<keyword evidence="4" id="KW-1185">Reference proteome</keyword>
<gene>
    <name evidence="3" type="ORF">SAY87_006232</name>
</gene>
<dbReference type="AlphaFoldDB" id="A0AAN7KAK3"/>
<evidence type="ECO:0000256" key="1">
    <source>
        <dbReference type="ARBA" id="ARBA00022737"/>
    </source>
</evidence>
<dbReference type="FunFam" id="1.25.40.10:FF:000090">
    <property type="entry name" value="Pentatricopeptide repeat-containing protein, chloroplastic"/>
    <property type="match status" value="1"/>
</dbReference>
<name>A0AAN7KAK3_9MYRT</name>
<dbReference type="Pfam" id="PF20431">
    <property type="entry name" value="E_motif"/>
    <property type="match status" value="1"/>
</dbReference>
<reference evidence="3 4" key="1">
    <citation type="journal article" date="2023" name="Hortic Res">
        <title>Pangenome of water caltrop reveals structural variations and asymmetric subgenome divergence after allopolyploidization.</title>
        <authorList>
            <person name="Zhang X."/>
            <person name="Chen Y."/>
            <person name="Wang L."/>
            <person name="Yuan Y."/>
            <person name="Fang M."/>
            <person name="Shi L."/>
            <person name="Lu R."/>
            <person name="Comes H.P."/>
            <person name="Ma Y."/>
            <person name="Chen Y."/>
            <person name="Huang G."/>
            <person name="Zhou Y."/>
            <person name="Zheng Z."/>
            <person name="Qiu Y."/>
        </authorList>
    </citation>
    <scope>NUCLEOTIDE SEQUENCE [LARGE SCALE GENOMIC DNA]</scope>
    <source>
        <tissue evidence="3">Roots</tissue>
    </source>
</reference>
<feature type="repeat" description="PPR" evidence="2">
    <location>
        <begin position="320"/>
        <end position="354"/>
    </location>
</feature>
<dbReference type="InterPro" id="IPR011990">
    <property type="entry name" value="TPR-like_helical_dom_sf"/>
</dbReference>
<dbReference type="InterPro" id="IPR002885">
    <property type="entry name" value="PPR_rpt"/>
</dbReference>
<dbReference type="GO" id="GO:0009451">
    <property type="term" value="P:RNA modification"/>
    <property type="evidence" value="ECO:0007669"/>
    <property type="project" value="InterPro"/>
</dbReference>
<accession>A0AAN7KAK3</accession>
<dbReference type="NCBIfam" id="TIGR00756">
    <property type="entry name" value="PPR"/>
    <property type="match status" value="4"/>
</dbReference>
<dbReference type="Proteomes" id="UP001345219">
    <property type="component" value="Chromosome 5"/>
</dbReference>
<dbReference type="Pfam" id="PF01535">
    <property type="entry name" value="PPR"/>
    <property type="match status" value="5"/>
</dbReference>
<feature type="repeat" description="PPR" evidence="2">
    <location>
        <begin position="523"/>
        <end position="557"/>
    </location>
</feature>
<dbReference type="FunFam" id="1.25.40.10:FF:000344">
    <property type="entry name" value="Pentatricopeptide repeat-containing protein"/>
    <property type="match status" value="1"/>
</dbReference>